<organism evidence="8">
    <name type="scientific">Chaetoceros debilis</name>
    <dbReference type="NCBI Taxonomy" id="122233"/>
    <lineage>
        <taxon>Eukaryota</taxon>
        <taxon>Sar</taxon>
        <taxon>Stramenopiles</taxon>
        <taxon>Ochrophyta</taxon>
        <taxon>Bacillariophyta</taxon>
        <taxon>Coscinodiscophyceae</taxon>
        <taxon>Chaetocerotophycidae</taxon>
        <taxon>Chaetocerotales</taxon>
        <taxon>Chaetocerotaceae</taxon>
        <taxon>Chaetoceros</taxon>
    </lineage>
</organism>
<dbReference type="GO" id="GO:0016020">
    <property type="term" value="C:membrane"/>
    <property type="evidence" value="ECO:0007669"/>
    <property type="project" value="UniProtKB-SubCell"/>
</dbReference>
<dbReference type="AlphaFoldDB" id="A0A7S3V777"/>
<feature type="domain" description="Fatty acid hydroxylase" evidence="7">
    <location>
        <begin position="155"/>
        <end position="293"/>
    </location>
</feature>
<feature type="compositionally biased region" description="Basic and acidic residues" evidence="5">
    <location>
        <begin position="1"/>
        <end position="10"/>
    </location>
</feature>
<dbReference type="GO" id="GO:0016491">
    <property type="term" value="F:oxidoreductase activity"/>
    <property type="evidence" value="ECO:0007669"/>
    <property type="project" value="InterPro"/>
</dbReference>
<feature type="transmembrane region" description="Helical" evidence="6">
    <location>
        <begin position="114"/>
        <end position="136"/>
    </location>
</feature>
<protein>
    <recommendedName>
        <fullName evidence="7">Fatty acid hydroxylase domain-containing protein</fullName>
    </recommendedName>
</protein>
<evidence type="ECO:0000256" key="4">
    <source>
        <dbReference type="ARBA" id="ARBA00023136"/>
    </source>
</evidence>
<accession>A0A7S3V777</accession>
<dbReference type="Pfam" id="PF04116">
    <property type="entry name" value="FA_hydroxylase"/>
    <property type="match status" value="1"/>
</dbReference>
<dbReference type="GO" id="GO:0005506">
    <property type="term" value="F:iron ion binding"/>
    <property type="evidence" value="ECO:0007669"/>
    <property type="project" value="InterPro"/>
</dbReference>
<evidence type="ECO:0000259" key="7">
    <source>
        <dbReference type="Pfam" id="PF04116"/>
    </source>
</evidence>
<comment type="subcellular location">
    <subcellularLocation>
        <location evidence="1">Membrane</location>
    </subcellularLocation>
</comment>
<dbReference type="EMBL" id="HBIO01008819">
    <property type="protein sequence ID" value="CAE0461912.1"/>
    <property type="molecule type" value="Transcribed_RNA"/>
</dbReference>
<feature type="region of interest" description="Disordered" evidence="5">
    <location>
        <begin position="1"/>
        <end position="24"/>
    </location>
</feature>
<dbReference type="InterPro" id="IPR050307">
    <property type="entry name" value="Sterol_Desaturase_Related"/>
</dbReference>
<keyword evidence="4 6" id="KW-0472">Membrane</keyword>
<evidence type="ECO:0000256" key="2">
    <source>
        <dbReference type="ARBA" id="ARBA00022692"/>
    </source>
</evidence>
<proteinExistence type="predicted"/>
<evidence type="ECO:0000256" key="5">
    <source>
        <dbReference type="SAM" id="MobiDB-lite"/>
    </source>
</evidence>
<evidence type="ECO:0000313" key="8">
    <source>
        <dbReference type="EMBL" id="CAE0461912.1"/>
    </source>
</evidence>
<keyword evidence="2 6" id="KW-0812">Transmembrane</keyword>
<gene>
    <name evidence="8" type="ORF">CDEB00056_LOCUS6753</name>
</gene>
<keyword evidence="3 6" id="KW-1133">Transmembrane helix</keyword>
<evidence type="ECO:0000256" key="6">
    <source>
        <dbReference type="SAM" id="Phobius"/>
    </source>
</evidence>
<dbReference type="GO" id="GO:0008610">
    <property type="term" value="P:lipid biosynthetic process"/>
    <property type="evidence" value="ECO:0007669"/>
    <property type="project" value="InterPro"/>
</dbReference>
<evidence type="ECO:0000256" key="3">
    <source>
        <dbReference type="ARBA" id="ARBA00022989"/>
    </source>
</evidence>
<name>A0A7S3V777_9STRA</name>
<feature type="transmembrane region" description="Helical" evidence="6">
    <location>
        <begin position="51"/>
        <end position="69"/>
    </location>
</feature>
<dbReference type="InterPro" id="IPR006694">
    <property type="entry name" value="Fatty_acid_hydroxylase"/>
</dbReference>
<sequence length="675" mass="77806">MCLKTSEPKTVRQPNSDSSTSLSSQLLKSVSEGKTKMVDSTHSKHVRETKYDTLLFLLPILMVKFTPILPVYMTGIARMLSAHLILTVHYLLCDKDNYKNKLTQKQLKREKDDYLVGIVLHMYAQILLQLIFPGMFFTDNSMIAKCAVWTFWTHVGVVEPLYYFAHRWLHIPEHMKAMHGFHHLSIHTLPSTSLVQNFQEHFVYIATFGPAFLLPFFLGGAQHWAVIGAYLVLFDIINAFGHMNIRLRHPIFTNKWSPMRYLFYTPEFHLGHHAYFRANYGLFMPLWDFMLGTHREYIKPDPKLLPADQQDFVFIGHNGGLGHVLSCPEFSVYNVYEKYRRTFLPLQAEFMLMHAVNCVCRLFVKSYTVSRYCIGGSKIGRIACVLKTPVDYIYPSRYAAVNKEIVDLIKNNNAKYGTRYFGLGNLNKMKQLNDGGKTIVDMVKADPELQGKNIRIWTGDTMTTASVYNQIAEIPNLKSIFFIGANGKIGQTVCELLAKNRPDMKITVFSSWENMQHPNITYTTDLTELLKHQVCVAGKIVPGHKYAKAFAKAREQNMTNHCRFIMDYTVPFIDIDVKKYGVPEIQHIPIGLLRVNSKSFLRGHFDICMSHDQDHIYPCHAGCIMNSHEERETDEVGDVIPVEVEKMWQRALNYGFQNRIIDYRTLSNSEHKKHC</sequence>
<dbReference type="PANTHER" id="PTHR11863">
    <property type="entry name" value="STEROL DESATURASE"/>
    <property type="match status" value="1"/>
</dbReference>
<reference evidence="8" key="1">
    <citation type="submission" date="2021-01" db="EMBL/GenBank/DDBJ databases">
        <authorList>
            <person name="Corre E."/>
            <person name="Pelletier E."/>
            <person name="Niang G."/>
            <person name="Scheremetjew M."/>
            <person name="Finn R."/>
            <person name="Kale V."/>
            <person name="Holt S."/>
            <person name="Cochrane G."/>
            <person name="Meng A."/>
            <person name="Brown T."/>
            <person name="Cohen L."/>
        </authorList>
    </citation>
    <scope>NUCLEOTIDE SEQUENCE</scope>
    <source>
        <strain evidence="8">MM31A-1</strain>
    </source>
</reference>
<feature type="transmembrane region" description="Helical" evidence="6">
    <location>
        <begin position="201"/>
        <end position="218"/>
    </location>
</feature>
<evidence type="ECO:0000256" key="1">
    <source>
        <dbReference type="ARBA" id="ARBA00004370"/>
    </source>
</evidence>